<comment type="similarity">
    <text evidence="1">Belongs to the PPR family. P subfamily.</text>
</comment>
<dbReference type="InterPro" id="IPR050667">
    <property type="entry name" value="PPR-containing_protein"/>
</dbReference>
<organism evidence="2 3">
    <name type="scientific">Malus baccata</name>
    <name type="common">Siberian crab apple</name>
    <name type="synonym">Pyrus baccata</name>
    <dbReference type="NCBI Taxonomy" id="106549"/>
    <lineage>
        <taxon>Eukaryota</taxon>
        <taxon>Viridiplantae</taxon>
        <taxon>Streptophyta</taxon>
        <taxon>Embryophyta</taxon>
        <taxon>Tracheophyta</taxon>
        <taxon>Spermatophyta</taxon>
        <taxon>Magnoliopsida</taxon>
        <taxon>eudicotyledons</taxon>
        <taxon>Gunneridae</taxon>
        <taxon>Pentapetalae</taxon>
        <taxon>rosids</taxon>
        <taxon>fabids</taxon>
        <taxon>Rosales</taxon>
        <taxon>Rosaceae</taxon>
        <taxon>Amygdaloideae</taxon>
        <taxon>Maleae</taxon>
        <taxon>Malus</taxon>
    </lineage>
</organism>
<dbReference type="InterPro" id="IPR011990">
    <property type="entry name" value="TPR-like_helical_dom_sf"/>
</dbReference>
<gene>
    <name evidence="2" type="ORF">C1H46_000552</name>
</gene>
<comment type="caution">
    <text evidence="2">The sequence shown here is derived from an EMBL/GenBank/DDBJ whole genome shotgun (WGS) entry which is preliminary data.</text>
</comment>
<name>A0A540NSB4_MALBA</name>
<evidence type="ECO:0008006" key="4">
    <source>
        <dbReference type="Google" id="ProtNLM"/>
    </source>
</evidence>
<keyword evidence="3" id="KW-1185">Reference proteome</keyword>
<dbReference type="PANTHER" id="PTHR47939">
    <property type="entry name" value="MEMBRANE-ASSOCIATED SALT-INDUCIBLE PROTEIN-LIKE"/>
    <property type="match status" value="1"/>
</dbReference>
<evidence type="ECO:0000313" key="3">
    <source>
        <dbReference type="Proteomes" id="UP000315295"/>
    </source>
</evidence>
<protein>
    <recommendedName>
        <fullName evidence="4">Pentacotripeptide-repeat region of PRORP domain-containing protein</fullName>
    </recommendedName>
</protein>
<reference evidence="2 3" key="1">
    <citation type="journal article" date="2019" name="G3 (Bethesda)">
        <title>Sequencing of a Wild Apple (Malus baccata) Genome Unravels the Differences Between Cultivated and Wild Apple Species Regarding Disease Resistance and Cold Tolerance.</title>
        <authorList>
            <person name="Chen X."/>
        </authorList>
    </citation>
    <scope>NUCLEOTIDE SEQUENCE [LARGE SCALE GENOMIC DNA]</scope>
    <source>
        <strain evidence="3">cv. Shandingzi</strain>
        <tissue evidence="2">Leaves</tissue>
    </source>
</reference>
<dbReference type="AlphaFoldDB" id="A0A540NSB4"/>
<sequence length="139" mass="15831">MFNELLAGGEIWSAKELFEIALDRYFYLGNFNYNDLIDRLCKDEKLEDVASLLHAMKNKEYGFDPASFLSVTDGLGKRGNKQEADELSEIMMEMETKGRVADKVYRIERDDGSGIALKTLKQVQKGWGRESLLCSAMVF</sequence>
<dbReference type="PANTHER" id="PTHR47939:SF5">
    <property type="entry name" value="PENTACOTRIPEPTIDE-REPEAT REGION OF PRORP DOMAIN-CONTAINING PROTEIN"/>
    <property type="match status" value="1"/>
</dbReference>
<dbReference type="Proteomes" id="UP000315295">
    <property type="component" value="Unassembled WGS sequence"/>
</dbReference>
<dbReference type="STRING" id="106549.A0A540NSB4"/>
<evidence type="ECO:0000256" key="1">
    <source>
        <dbReference type="ARBA" id="ARBA00007626"/>
    </source>
</evidence>
<evidence type="ECO:0000313" key="2">
    <source>
        <dbReference type="EMBL" id="TQE13921.1"/>
    </source>
</evidence>
<dbReference type="Gene3D" id="1.25.40.10">
    <property type="entry name" value="Tetratricopeptide repeat domain"/>
    <property type="match status" value="1"/>
</dbReference>
<proteinExistence type="inferred from homology"/>
<dbReference type="EMBL" id="VIEB01000008">
    <property type="protein sequence ID" value="TQE13921.1"/>
    <property type="molecule type" value="Genomic_DNA"/>
</dbReference>
<accession>A0A540NSB4</accession>